<comment type="caution">
    <text evidence="2">The sequence shown here is derived from an EMBL/GenBank/DDBJ whole genome shotgun (WGS) entry which is preliminary data.</text>
</comment>
<gene>
    <name evidence="2" type="ORF">RRG08_029869</name>
</gene>
<name>A0AAE0YL70_9GAST</name>
<feature type="region of interest" description="Disordered" evidence="1">
    <location>
        <begin position="13"/>
        <end position="32"/>
    </location>
</feature>
<dbReference type="Proteomes" id="UP001283361">
    <property type="component" value="Unassembled WGS sequence"/>
</dbReference>
<proteinExistence type="predicted"/>
<dbReference type="EMBL" id="JAWDGP010006058">
    <property type="protein sequence ID" value="KAK3748013.1"/>
    <property type="molecule type" value="Genomic_DNA"/>
</dbReference>
<sequence>MAKAFIFGHINHSSPSFISSTGAPKHDDDDEDEDEVAVACMNFRKYGHKSCSQKLQNRTSNITKPTTIATTCWLLKKNQSRQGKHYNLKLGSSQPLCLVVQLVSLSTLTPGPGENVL</sequence>
<evidence type="ECO:0000313" key="2">
    <source>
        <dbReference type="EMBL" id="KAK3748013.1"/>
    </source>
</evidence>
<evidence type="ECO:0000313" key="3">
    <source>
        <dbReference type="Proteomes" id="UP001283361"/>
    </source>
</evidence>
<reference evidence="2" key="1">
    <citation type="journal article" date="2023" name="G3 (Bethesda)">
        <title>A reference genome for the long-term kleptoplast-retaining sea slug Elysia crispata morphotype clarki.</title>
        <authorList>
            <person name="Eastman K.E."/>
            <person name="Pendleton A.L."/>
            <person name="Shaikh M.A."/>
            <person name="Suttiyut T."/>
            <person name="Ogas R."/>
            <person name="Tomko P."/>
            <person name="Gavelis G."/>
            <person name="Widhalm J.R."/>
            <person name="Wisecaver J.H."/>
        </authorList>
    </citation>
    <scope>NUCLEOTIDE SEQUENCE</scope>
    <source>
        <strain evidence="2">ECLA1</strain>
    </source>
</reference>
<keyword evidence="3" id="KW-1185">Reference proteome</keyword>
<evidence type="ECO:0000256" key="1">
    <source>
        <dbReference type="SAM" id="MobiDB-lite"/>
    </source>
</evidence>
<feature type="compositionally biased region" description="Polar residues" evidence="1">
    <location>
        <begin position="13"/>
        <end position="22"/>
    </location>
</feature>
<protein>
    <submittedName>
        <fullName evidence="2">Uncharacterized protein</fullName>
    </submittedName>
</protein>
<accession>A0AAE0YL70</accession>
<dbReference type="AlphaFoldDB" id="A0AAE0YL70"/>
<organism evidence="2 3">
    <name type="scientific">Elysia crispata</name>
    <name type="common">lettuce slug</name>
    <dbReference type="NCBI Taxonomy" id="231223"/>
    <lineage>
        <taxon>Eukaryota</taxon>
        <taxon>Metazoa</taxon>
        <taxon>Spiralia</taxon>
        <taxon>Lophotrochozoa</taxon>
        <taxon>Mollusca</taxon>
        <taxon>Gastropoda</taxon>
        <taxon>Heterobranchia</taxon>
        <taxon>Euthyneura</taxon>
        <taxon>Panpulmonata</taxon>
        <taxon>Sacoglossa</taxon>
        <taxon>Placobranchoidea</taxon>
        <taxon>Plakobranchidae</taxon>
        <taxon>Elysia</taxon>
    </lineage>
</organism>